<dbReference type="EMBL" id="AM889137">
    <property type="protein sequence ID" value="CBA06198.1"/>
    <property type="molecule type" value="Genomic_DNA"/>
</dbReference>
<dbReference type="AlphaFoldDB" id="C6SCN5"/>
<proteinExistence type="predicted"/>
<evidence type="ECO:0000313" key="1">
    <source>
        <dbReference type="EMBL" id="CBA06198.1"/>
    </source>
</evidence>
<name>C6SCN5_NEIME</name>
<protein>
    <submittedName>
        <fullName evidence="1">Uncharacterized protein</fullName>
    </submittedName>
</protein>
<sequence length="182" mass="21205">MPPKYPSHAGRGVTPAALLTKTKPYTAAHCGHQRSPAFSINRQKRICPSDETGGRYTINFPNSISKPTSASRLFNSGQRQTKPFFRQAFAVKPTAESPERIRIETRQHQASARFQYPVRLGQDLRRNTAFKRMRKKQHIHRNIRQSHIFRRHRHISRHTDNIFRQAQPRTAHLNRTHSRKTV</sequence>
<reference evidence="1" key="1">
    <citation type="journal article" date="2008" name="Proc. Natl. Acad. Sci. U.S.A.">
        <title>Whole-genome comparison of disease and carriage strains provides insights into virulence evolution in Neisseria meningitidis.</title>
        <authorList>
            <person name="Schoen C."/>
            <person name="Blom J."/>
            <person name="Claus H."/>
            <person name="Schramm-Glueck A."/>
            <person name="Brandt P."/>
            <person name="Mueller T."/>
            <person name="Goesmann A."/>
            <person name="Joseph B."/>
            <person name="Konietzny S."/>
            <person name="Kurzai O."/>
            <person name="Schmitt C."/>
            <person name="Friedrich T."/>
            <person name="Linke B."/>
            <person name="Vogel U."/>
            <person name="Frosch M."/>
        </authorList>
    </citation>
    <scope>NUCLEOTIDE SEQUENCE</scope>
    <source>
        <strain evidence="1">Alpha153</strain>
    </source>
</reference>
<accession>C6SCN5</accession>
<organism evidence="1">
    <name type="scientific">Neisseria meningitidis alpha153</name>
    <dbReference type="NCBI Taxonomy" id="663926"/>
    <lineage>
        <taxon>Bacteria</taxon>
        <taxon>Pseudomonadati</taxon>
        <taxon>Pseudomonadota</taxon>
        <taxon>Betaproteobacteria</taxon>
        <taxon>Neisseriales</taxon>
        <taxon>Neisseriaceae</taxon>
        <taxon>Neisseria</taxon>
    </lineage>
</organism>
<gene>
    <name evidence="1" type="ORF">NME_1054</name>
</gene>